<evidence type="ECO:0000313" key="13">
    <source>
        <dbReference type="EMBL" id="SHO47005.1"/>
    </source>
</evidence>
<proteinExistence type="predicted"/>
<dbReference type="Pfam" id="PF00072">
    <property type="entry name" value="Response_reg"/>
    <property type="match status" value="1"/>
</dbReference>
<keyword evidence="4 10" id="KW-0597">Phosphoprotein</keyword>
<dbReference type="PROSITE" id="PS50110">
    <property type="entry name" value="RESPONSE_REGULATORY"/>
    <property type="match status" value="1"/>
</dbReference>
<dbReference type="InterPro" id="IPR009057">
    <property type="entry name" value="Homeodomain-like_sf"/>
</dbReference>
<dbReference type="Gene3D" id="3.40.50.2300">
    <property type="match status" value="1"/>
</dbReference>
<dbReference type="GO" id="GO:0043565">
    <property type="term" value="F:sequence-specific DNA binding"/>
    <property type="evidence" value="ECO:0007669"/>
    <property type="project" value="InterPro"/>
</dbReference>
<dbReference type="Pfam" id="PF12833">
    <property type="entry name" value="HTH_18"/>
    <property type="match status" value="1"/>
</dbReference>
<dbReference type="STRING" id="1121345.SAMN02745217_01362"/>
<dbReference type="PROSITE" id="PS00041">
    <property type="entry name" value="HTH_ARAC_FAMILY_1"/>
    <property type="match status" value="1"/>
</dbReference>
<dbReference type="GO" id="GO:0005737">
    <property type="term" value="C:cytoplasm"/>
    <property type="evidence" value="ECO:0007669"/>
    <property type="project" value="UniProtKB-SubCell"/>
</dbReference>
<feature type="domain" description="Response regulatory" evidence="12">
    <location>
        <begin position="3"/>
        <end position="120"/>
    </location>
</feature>
<reference evidence="13 14" key="1">
    <citation type="submission" date="2016-12" db="EMBL/GenBank/DDBJ databases">
        <authorList>
            <person name="Song W.-J."/>
            <person name="Kurnit D.M."/>
        </authorList>
    </citation>
    <scope>NUCLEOTIDE SEQUENCE [LARGE SCALE GENOMIC DNA]</scope>
    <source>
        <strain evidence="13 14">DSM 12503</strain>
    </source>
</reference>
<dbReference type="InterPro" id="IPR020449">
    <property type="entry name" value="Tscrpt_reg_AraC-type_HTH"/>
</dbReference>
<evidence type="ECO:0000256" key="2">
    <source>
        <dbReference type="ARBA" id="ARBA00018672"/>
    </source>
</evidence>
<dbReference type="CDD" id="cd17536">
    <property type="entry name" value="REC_YesN-like"/>
    <property type="match status" value="1"/>
</dbReference>
<dbReference type="SMART" id="SM00342">
    <property type="entry name" value="HTH_ARAC"/>
    <property type="match status" value="1"/>
</dbReference>
<evidence type="ECO:0000256" key="7">
    <source>
        <dbReference type="ARBA" id="ARBA00023125"/>
    </source>
</evidence>
<evidence type="ECO:0000256" key="1">
    <source>
        <dbReference type="ARBA" id="ARBA00004496"/>
    </source>
</evidence>
<evidence type="ECO:0000259" key="12">
    <source>
        <dbReference type="PROSITE" id="PS50110"/>
    </source>
</evidence>
<dbReference type="InterPro" id="IPR051552">
    <property type="entry name" value="HptR"/>
</dbReference>
<comment type="subcellular location">
    <subcellularLocation>
        <location evidence="1">Cytoplasm</location>
    </subcellularLocation>
</comment>
<dbReference type="InterPro" id="IPR011006">
    <property type="entry name" value="CheY-like_superfamily"/>
</dbReference>
<dbReference type="AlphaFoldDB" id="A0A1M7Y414"/>
<comment type="function">
    <text evidence="9">May play the central regulatory role in sporulation. It may be an element of the effector pathway responsible for the activation of sporulation genes in response to nutritional stress. Spo0A may act in concert with spo0H (a sigma factor) to control the expression of some genes that are critical to the sporulation process.</text>
</comment>
<dbReference type="SUPFAM" id="SSF46689">
    <property type="entry name" value="Homeodomain-like"/>
    <property type="match status" value="2"/>
</dbReference>
<dbReference type="PROSITE" id="PS01124">
    <property type="entry name" value="HTH_ARAC_FAMILY_2"/>
    <property type="match status" value="1"/>
</dbReference>
<evidence type="ECO:0000256" key="5">
    <source>
        <dbReference type="ARBA" id="ARBA00023012"/>
    </source>
</evidence>
<evidence type="ECO:0000256" key="8">
    <source>
        <dbReference type="ARBA" id="ARBA00023163"/>
    </source>
</evidence>
<dbReference type="PRINTS" id="PR00032">
    <property type="entry name" value="HTHARAC"/>
</dbReference>
<accession>A0A1M7Y414</accession>
<evidence type="ECO:0000256" key="9">
    <source>
        <dbReference type="ARBA" id="ARBA00024867"/>
    </source>
</evidence>
<keyword evidence="7" id="KW-0238">DNA-binding</keyword>
<dbReference type="Proteomes" id="UP000184612">
    <property type="component" value="Unassembled WGS sequence"/>
</dbReference>
<keyword evidence="3" id="KW-0963">Cytoplasm</keyword>
<keyword evidence="14" id="KW-1185">Reference proteome</keyword>
<evidence type="ECO:0000256" key="4">
    <source>
        <dbReference type="ARBA" id="ARBA00022553"/>
    </source>
</evidence>
<dbReference type="RefSeq" id="WP_073588094.1">
    <property type="nucleotide sequence ID" value="NZ_FRFD01000004.1"/>
</dbReference>
<dbReference type="InterPro" id="IPR018062">
    <property type="entry name" value="HTH_AraC-typ_CS"/>
</dbReference>
<dbReference type="PANTHER" id="PTHR42713:SF3">
    <property type="entry name" value="TRANSCRIPTIONAL REGULATORY PROTEIN HPTR"/>
    <property type="match status" value="1"/>
</dbReference>
<dbReference type="SMART" id="SM00448">
    <property type="entry name" value="REC"/>
    <property type="match status" value="1"/>
</dbReference>
<feature type="modified residue" description="4-aspartylphosphate" evidence="10">
    <location>
        <position position="55"/>
    </location>
</feature>
<dbReference type="GO" id="GO:0003700">
    <property type="term" value="F:DNA-binding transcription factor activity"/>
    <property type="evidence" value="ECO:0007669"/>
    <property type="project" value="InterPro"/>
</dbReference>
<feature type="domain" description="HTH araC/xylS-type" evidence="11">
    <location>
        <begin position="434"/>
        <end position="533"/>
    </location>
</feature>
<dbReference type="Gene3D" id="1.10.10.60">
    <property type="entry name" value="Homeodomain-like"/>
    <property type="match status" value="2"/>
</dbReference>
<protein>
    <recommendedName>
        <fullName evidence="2">Stage 0 sporulation protein A homolog</fullName>
    </recommendedName>
</protein>
<dbReference type="OrthoDB" id="9779069at2"/>
<evidence type="ECO:0000259" key="11">
    <source>
        <dbReference type="PROSITE" id="PS01124"/>
    </source>
</evidence>
<gene>
    <name evidence="13" type="ORF">SAMN02745217_01362</name>
</gene>
<evidence type="ECO:0000256" key="3">
    <source>
        <dbReference type="ARBA" id="ARBA00022490"/>
    </source>
</evidence>
<evidence type="ECO:0000256" key="10">
    <source>
        <dbReference type="PROSITE-ProRule" id="PRU00169"/>
    </source>
</evidence>
<evidence type="ECO:0000256" key="6">
    <source>
        <dbReference type="ARBA" id="ARBA00023015"/>
    </source>
</evidence>
<keyword evidence="6" id="KW-0805">Transcription regulation</keyword>
<dbReference type="GO" id="GO:0000160">
    <property type="term" value="P:phosphorelay signal transduction system"/>
    <property type="evidence" value="ECO:0007669"/>
    <property type="project" value="UniProtKB-KW"/>
</dbReference>
<dbReference type="InterPro" id="IPR018060">
    <property type="entry name" value="HTH_AraC"/>
</dbReference>
<organism evidence="13 14">
    <name type="scientific">Anaerocolumna xylanovorans DSM 12503</name>
    <dbReference type="NCBI Taxonomy" id="1121345"/>
    <lineage>
        <taxon>Bacteria</taxon>
        <taxon>Bacillati</taxon>
        <taxon>Bacillota</taxon>
        <taxon>Clostridia</taxon>
        <taxon>Lachnospirales</taxon>
        <taxon>Lachnospiraceae</taxon>
        <taxon>Anaerocolumna</taxon>
    </lineage>
</organism>
<sequence>MYRTLVVDDEQLMRQYLSTTLSLIDQDFRVTGIACDGFEAVELLKRQTFDLVITDIKMPGMDGLNLANYIFDASLKTKVIIISGYNEFEYAQLAIRYGVSDYLLKPLSDDAMAATLGKIKKLLCTEHTAQSLAVSMDDFRKYNDTEMKAAFLSAIINNASSTIQSLYNLLQERKILFTEQYSSVLLLRMDELHLLLQEKQTLENTSYLLEFIKCCTRFCSTNQYTAVSDEKGNMLILLTAVSEEKIALAAESVYRDFCQHYWPNESIKINASYGYIVKDLLRLADSYTSALESLALTLRNVHSPITSNYYISQKNFLNELKTICASLSNDYISKNETKIMTDLSIYLTLFQDEINVASVLKYGTYLIRYLIKECNIKTEYIHPAFQELTVGIDRTIQTGNLSKDTVLMLFFKILKVLDHEESLMHIPETTSIVAQAKEYICTHYKEPISLAMVADSLNVTPSYLSDLFHKNIGEPYTKFLTRIRMEQALLILRSNPNEKIYKIAEKTGFVSSKHFNAVFKKYYGFTPTEYISNNLL</sequence>
<name>A0A1M7Y414_9FIRM</name>
<keyword evidence="8" id="KW-0804">Transcription</keyword>
<keyword evidence="5" id="KW-0902">Two-component regulatory system</keyword>
<dbReference type="InterPro" id="IPR001789">
    <property type="entry name" value="Sig_transdc_resp-reg_receiver"/>
</dbReference>
<dbReference type="PANTHER" id="PTHR42713">
    <property type="entry name" value="HISTIDINE KINASE-RELATED"/>
    <property type="match status" value="1"/>
</dbReference>
<dbReference type="SUPFAM" id="SSF52172">
    <property type="entry name" value="CheY-like"/>
    <property type="match status" value="1"/>
</dbReference>
<evidence type="ECO:0000313" key="14">
    <source>
        <dbReference type="Proteomes" id="UP000184612"/>
    </source>
</evidence>
<dbReference type="EMBL" id="FRFD01000004">
    <property type="protein sequence ID" value="SHO47005.1"/>
    <property type="molecule type" value="Genomic_DNA"/>
</dbReference>